<evidence type="ECO:0000313" key="15">
    <source>
        <dbReference type="EMBL" id="EGV52608.1"/>
    </source>
</evidence>
<gene>
    <name evidence="15" type="primary">ntrB</name>
    <name evidence="15" type="ORF">Rifp1Sym_ae00050</name>
</gene>
<evidence type="ECO:0000256" key="10">
    <source>
        <dbReference type="ARBA" id="ARBA00037696"/>
    </source>
</evidence>
<dbReference type="Pfam" id="PF08448">
    <property type="entry name" value="PAS_4"/>
    <property type="match status" value="1"/>
</dbReference>
<dbReference type="GO" id="GO:0000155">
    <property type="term" value="F:phosphorelay sensor kinase activity"/>
    <property type="evidence" value="ECO:0007669"/>
    <property type="project" value="InterPro"/>
</dbReference>
<comment type="function">
    <text evidence="10">Member of the two-component regulatory system NtrB/NtrC, which controls expression of the nitrogen-regulated (ntr) genes in response to nitrogen limitation. Under conditions of nitrogen limitation, NtrB autophosphorylates and transfers the phosphoryl group to NtrC. In the presence of nitrogen, acts as a phosphatase that dephosphorylates and inactivates NtrC.</text>
</comment>
<dbReference type="InterPro" id="IPR013656">
    <property type="entry name" value="PAS_4"/>
</dbReference>
<dbReference type="Gene3D" id="3.30.450.20">
    <property type="entry name" value="PAS domain"/>
    <property type="match status" value="1"/>
</dbReference>
<proteinExistence type="predicted"/>
<dbReference type="EMBL" id="AFOC01000005">
    <property type="protein sequence ID" value="EGV52608.1"/>
    <property type="molecule type" value="Genomic_DNA"/>
</dbReference>
<keyword evidence="6" id="KW-0418">Kinase</keyword>
<feature type="domain" description="Histidine kinase" evidence="14">
    <location>
        <begin position="149"/>
        <end position="361"/>
    </location>
</feature>
<dbReference type="AlphaFoldDB" id="G2D9Q6"/>
<dbReference type="InterPro" id="IPR000014">
    <property type="entry name" value="PAS"/>
</dbReference>
<dbReference type="InterPro" id="IPR003594">
    <property type="entry name" value="HATPase_dom"/>
</dbReference>
<keyword evidence="16" id="KW-1185">Reference proteome</keyword>
<evidence type="ECO:0000256" key="1">
    <source>
        <dbReference type="ARBA" id="ARBA00000085"/>
    </source>
</evidence>
<dbReference type="PRINTS" id="PR00344">
    <property type="entry name" value="BCTRLSENSOR"/>
</dbReference>
<dbReference type="Gene3D" id="3.30.565.10">
    <property type="entry name" value="Histidine kinase-like ATPase, C-terminal domain"/>
    <property type="match status" value="1"/>
</dbReference>
<dbReference type="Proteomes" id="UP000004491">
    <property type="component" value="Unassembled WGS sequence"/>
</dbReference>
<dbReference type="PANTHER" id="PTHR43065:SF16">
    <property type="entry name" value="SENSORY HISTIDINE KINASE_PHOSPHATASE NTRB"/>
    <property type="match status" value="1"/>
</dbReference>
<dbReference type="PATRIC" id="fig|1048808.3.peg.287"/>
<dbReference type="NCBIfam" id="NF008293">
    <property type="entry name" value="PRK11073.1"/>
    <property type="match status" value="1"/>
</dbReference>
<dbReference type="PROSITE" id="PS50109">
    <property type="entry name" value="HIS_KIN"/>
    <property type="match status" value="1"/>
</dbReference>
<dbReference type="InterPro" id="IPR004358">
    <property type="entry name" value="Sig_transdc_His_kin-like_C"/>
</dbReference>
<comment type="catalytic activity">
    <reaction evidence="1">
        <text>ATP + protein L-histidine = ADP + protein N-phospho-L-histidine.</text>
        <dbReference type="EC" id="2.7.13.3"/>
    </reaction>
</comment>
<dbReference type="PANTHER" id="PTHR43065">
    <property type="entry name" value="SENSOR HISTIDINE KINASE"/>
    <property type="match status" value="1"/>
</dbReference>
<keyword evidence="9" id="KW-0535">Nitrogen fixation</keyword>
<evidence type="ECO:0000256" key="5">
    <source>
        <dbReference type="ARBA" id="ARBA00022741"/>
    </source>
</evidence>
<dbReference type="SUPFAM" id="SSF47384">
    <property type="entry name" value="Homodimeric domain of signal transducing histidine kinase"/>
    <property type="match status" value="1"/>
</dbReference>
<evidence type="ECO:0000256" key="8">
    <source>
        <dbReference type="ARBA" id="ARBA00023012"/>
    </source>
</evidence>
<keyword evidence="5" id="KW-0547">Nucleotide-binding</keyword>
<dbReference type="InterPro" id="IPR005467">
    <property type="entry name" value="His_kinase_dom"/>
</dbReference>
<evidence type="ECO:0000259" key="14">
    <source>
        <dbReference type="PROSITE" id="PS50109"/>
    </source>
</evidence>
<evidence type="ECO:0000256" key="6">
    <source>
        <dbReference type="ARBA" id="ARBA00022777"/>
    </source>
</evidence>
<dbReference type="InterPro" id="IPR035965">
    <property type="entry name" value="PAS-like_dom_sf"/>
</dbReference>
<dbReference type="InterPro" id="IPR036890">
    <property type="entry name" value="HATPase_C_sf"/>
</dbReference>
<keyword evidence="8" id="KW-0902">Two-component regulatory system</keyword>
<dbReference type="GO" id="GO:0005524">
    <property type="term" value="F:ATP binding"/>
    <property type="evidence" value="ECO:0007669"/>
    <property type="project" value="UniProtKB-KW"/>
</dbReference>
<protein>
    <recommendedName>
        <fullName evidence="11">Sensory histidine kinase/phosphatase NtrB</fullName>
        <ecNumber evidence="2">2.7.13.3</ecNumber>
    </recommendedName>
    <alternativeName>
        <fullName evidence="12">Nitrogen regulation protein NR(II)</fullName>
    </alternativeName>
    <alternativeName>
        <fullName evidence="13">Nitrogen regulator II</fullName>
    </alternativeName>
</protein>
<evidence type="ECO:0000256" key="13">
    <source>
        <dbReference type="ARBA" id="ARBA00043094"/>
    </source>
</evidence>
<accession>G2D9Q6</accession>
<evidence type="ECO:0000313" key="16">
    <source>
        <dbReference type="Proteomes" id="UP000004491"/>
    </source>
</evidence>
<evidence type="ECO:0000256" key="12">
    <source>
        <dbReference type="ARBA" id="ARBA00042313"/>
    </source>
</evidence>
<keyword evidence="4 15" id="KW-0808">Transferase</keyword>
<keyword evidence="7" id="KW-0067">ATP-binding</keyword>
<dbReference type="SMART" id="SM00388">
    <property type="entry name" value="HisKA"/>
    <property type="match status" value="1"/>
</dbReference>
<reference evidence="15" key="1">
    <citation type="journal article" date="2011" name="ISME J.">
        <title>The endosymbionts of the deep-sea tubeworms Riftia pachyptila and Tevnia jerichonana share an identical physiology as revealed by proteogenomic analyses.</title>
        <authorList>
            <person name="Gardebrecht A."/>
            <person name="Markert S."/>
            <person name="Felbeck H."/>
            <person name="Thuermer A."/>
            <person name="Albrecht D."/>
            <person name="Wollherr A."/>
            <person name="Kabisch J."/>
            <person name="Lehmann R."/>
            <person name="Daniel R."/>
            <person name="Liesegang H."/>
            <person name="Hecker M."/>
            <person name="Sievert S.M."/>
            <person name="Schweder T."/>
        </authorList>
    </citation>
    <scope>NUCLEOTIDE SEQUENCE [LARGE SCALE GENOMIC DNA]</scope>
</reference>
<comment type="caution">
    <text evidence="15">The sequence shown here is derived from an EMBL/GenBank/DDBJ whole genome shotgun (WGS) entry which is preliminary data.</text>
</comment>
<dbReference type="EC" id="2.7.13.3" evidence="2"/>
<organism evidence="15 16">
    <name type="scientific">endosymbiont of Riftia pachyptila</name>
    <name type="common">vent Ph05</name>
    <dbReference type="NCBI Taxonomy" id="1048808"/>
    <lineage>
        <taxon>Bacteria</taxon>
        <taxon>Pseudomonadati</taxon>
        <taxon>Pseudomonadota</taxon>
        <taxon>Gammaproteobacteria</taxon>
        <taxon>sulfur-oxidizing symbionts</taxon>
    </lineage>
</organism>
<evidence type="ECO:0000256" key="3">
    <source>
        <dbReference type="ARBA" id="ARBA00022553"/>
    </source>
</evidence>
<evidence type="ECO:0000256" key="4">
    <source>
        <dbReference type="ARBA" id="ARBA00022679"/>
    </source>
</evidence>
<dbReference type="InterPro" id="IPR003661">
    <property type="entry name" value="HisK_dim/P_dom"/>
</dbReference>
<dbReference type="Pfam" id="PF02518">
    <property type="entry name" value="HATPase_c"/>
    <property type="match status" value="1"/>
</dbReference>
<dbReference type="Gene3D" id="1.10.287.130">
    <property type="match status" value="1"/>
</dbReference>
<evidence type="ECO:0000256" key="9">
    <source>
        <dbReference type="ARBA" id="ARBA00023231"/>
    </source>
</evidence>
<keyword evidence="3" id="KW-0597">Phosphoprotein</keyword>
<evidence type="ECO:0000256" key="7">
    <source>
        <dbReference type="ARBA" id="ARBA00022840"/>
    </source>
</evidence>
<dbReference type="SUPFAM" id="SSF55785">
    <property type="entry name" value="PYP-like sensor domain (PAS domain)"/>
    <property type="match status" value="1"/>
</dbReference>
<name>G2D9Q6_9GAMM</name>
<dbReference type="Pfam" id="PF00512">
    <property type="entry name" value="HisKA"/>
    <property type="match status" value="1"/>
</dbReference>
<sequence>MQAISMAVTPDTETIEQRIVENQRSAVLLFDRDFILNYINPAGEMLFAVSARQLIGLRVRDLIRCPGALVESHLSQVVKSGQPFTERELSLPLAGGKEVTVDCTVIPLRQEGEIKEFLVELLQVDRQLRINREEQLLSRNQASRALVRGLAHEIKNPLGGVRGAAQLLERELDDPELKEYTQIIIGESDRLQTLVDRMLGPNRLPDRKPVNIHQVLERVVSLVQVETGNALTIKKDYDPSIPSLLGDSDQLIQACLNIVRNGVRAAGPSGVIGLRTRVMRHFTIGTKHYRLVLQVEISDNGGGIPKEIQERIFFPMVSGSSDGMGLGLSIAQSLINQHKGLIEFTSRPGETVFTISLPLEGKHG</sequence>
<dbReference type="CDD" id="cd00082">
    <property type="entry name" value="HisKA"/>
    <property type="match status" value="1"/>
</dbReference>
<dbReference type="SMART" id="SM00387">
    <property type="entry name" value="HATPase_c"/>
    <property type="match status" value="1"/>
</dbReference>
<dbReference type="CDD" id="cd00130">
    <property type="entry name" value="PAS"/>
    <property type="match status" value="1"/>
</dbReference>
<evidence type="ECO:0000256" key="11">
    <source>
        <dbReference type="ARBA" id="ARBA00039567"/>
    </source>
</evidence>
<dbReference type="SUPFAM" id="SSF55874">
    <property type="entry name" value="ATPase domain of HSP90 chaperone/DNA topoisomerase II/histidine kinase"/>
    <property type="match status" value="1"/>
</dbReference>
<dbReference type="InterPro" id="IPR036097">
    <property type="entry name" value="HisK_dim/P_sf"/>
</dbReference>
<evidence type="ECO:0000256" key="2">
    <source>
        <dbReference type="ARBA" id="ARBA00012438"/>
    </source>
</evidence>